<feature type="transmembrane region" description="Helical" evidence="6">
    <location>
        <begin position="234"/>
        <end position="254"/>
    </location>
</feature>
<evidence type="ECO:0000256" key="2">
    <source>
        <dbReference type="ARBA" id="ARBA00022692"/>
    </source>
</evidence>
<sequence>MPYKICKYMSFGAIALLIVYMASASVLEKFYGTGAVMKWGYHSPVFIGLWAAAALSGVACLYLKIIKGRRLPEIAFATAGIHIALVLILAGALLTHVFGRQGTVHLRTGETPVTEYLDENGMASAFPFAVSLEAFRVEYHSGSYAPSDYVSTVKVVSGDEETVTQVSMNSIFRYRGYRFCQAAYDDDAAGATLAVSHDPAGVAVTYSGYLLLLVSMVCFFFQKDSGFRESLRRVSGKATATLLLFIVPGLHTGVSASEVNGTSVCRAELKYLPKEVAEEYGRMYVYYNDRICQIQTLAGDFAMKLYGKKSYKGLSAEQVLTGWIFFYDSWRQTVGDGPAGGHKDEIKARDREDAIMLVCSARLLKIFPYKDADGKVTWYSSVDTLPLDMDDSQWIFVRKVMSLAGESIVKKDYASASGIFGKIREFQEKEAADVLPSGARIGAERIYNAIGRPGAAAMLCLGAGLLLFIFCCFSGQGPVTAAGKIAGKTVFILSVGVFVYLSAVFILRWYVSAHVPMSNGFETMMLLAWHVMMLTVFVRKKYPLIQPFGFLLAGFALLVASLGGSDPRITHMMPVLSSPLLSVHVMCMMISYTLLGLVMLNGLMALVRHYASGKPADRQAFLSRMVLYPAVFFLAAGTFLGAVWANVSWGRYWAWDPKEVWALVTLLVYAFALHGNSLKAFRRPVFFHWFCVLAFLCVIITYFGVNFFLGGLHGYA</sequence>
<feature type="transmembrane region" description="Helical" evidence="6">
    <location>
        <begin position="454"/>
        <end position="473"/>
    </location>
</feature>
<comment type="subcellular location">
    <subcellularLocation>
        <location evidence="1">Membrane</location>
        <topology evidence="1">Multi-pass membrane protein</topology>
    </subcellularLocation>
</comment>
<feature type="transmembrane region" description="Helical" evidence="6">
    <location>
        <begin position="75"/>
        <end position="98"/>
    </location>
</feature>
<feature type="transmembrane region" description="Helical" evidence="6">
    <location>
        <begin position="517"/>
        <end position="537"/>
    </location>
</feature>
<dbReference type="InterPro" id="IPR045062">
    <property type="entry name" value="Cyt_c_biogenesis_CcsA/CcmC"/>
</dbReference>
<name>A0A9D9NC94_9BACT</name>
<gene>
    <name evidence="9" type="primary">ccsA</name>
    <name evidence="9" type="ORF">IAB99_10200</name>
</gene>
<evidence type="ECO:0000256" key="1">
    <source>
        <dbReference type="ARBA" id="ARBA00004141"/>
    </source>
</evidence>
<organism evidence="9 10">
    <name type="scientific">Candidatus Cryptobacteroides faecipullorum</name>
    <dbReference type="NCBI Taxonomy" id="2840764"/>
    <lineage>
        <taxon>Bacteria</taxon>
        <taxon>Pseudomonadati</taxon>
        <taxon>Bacteroidota</taxon>
        <taxon>Bacteroidia</taxon>
        <taxon>Bacteroidales</taxon>
        <taxon>Candidatus Cryptobacteroides</taxon>
    </lineage>
</organism>
<feature type="transmembrane region" description="Helical" evidence="6">
    <location>
        <begin position="626"/>
        <end position="645"/>
    </location>
</feature>
<evidence type="ECO:0000259" key="7">
    <source>
        <dbReference type="Pfam" id="PF01578"/>
    </source>
</evidence>
<feature type="transmembrane region" description="Helical" evidence="6">
    <location>
        <begin position="583"/>
        <end position="606"/>
    </location>
</feature>
<dbReference type="GO" id="GO:0020037">
    <property type="term" value="F:heme binding"/>
    <property type="evidence" value="ECO:0007669"/>
    <property type="project" value="InterPro"/>
</dbReference>
<keyword evidence="3" id="KW-0201">Cytochrome c-type biogenesis</keyword>
<dbReference type="GO" id="GO:0005886">
    <property type="term" value="C:plasma membrane"/>
    <property type="evidence" value="ECO:0007669"/>
    <property type="project" value="TreeGrafter"/>
</dbReference>
<evidence type="ECO:0000256" key="6">
    <source>
        <dbReference type="SAM" id="Phobius"/>
    </source>
</evidence>
<dbReference type="AlphaFoldDB" id="A0A9D9NC94"/>
<keyword evidence="4 6" id="KW-1133">Transmembrane helix</keyword>
<accession>A0A9D9NC94</accession>
<keyword evidence="5 6" id="KW-0472">Membrane</keyword>
<dbReference type="Pfam" id="PF05140">
    <property type="entry name" value="ResB"/>
    <property type="match status" value="1"/>
</dbReference>
<evidence type="ECO:0000256" key="3">
    <source>
        <dbReference type="ARBA" id="ARBA00022748"/>
    </source>
</evidence>
<feature type="transmembrane region" description="Helical" evidence="6">
    <location>
        <begin position="485"/>
        <end position="511"/>
    </location>
</feature>
<feature type="transmembrane region" description="Helical" evidence="6">
    <location>
        <begin position="544"/>
        <end position="563"/>
    </location>
</feature>
<dbReference type="PANTHER" id="PTHR30071:SF1">
    <property type="entry name" value="CYTOCHROME B_B6 PROTEIN-RELATED"/>
    <property type="match status" value="1"/>
</dbReference>
<reference evidence="9" key="2">
    <citation type="journal article" date="2021" name="PeerJ">
        <title>Extensive microbial diversity within the chicken gut microbiome revealed by metagenomics and culture.</title>
        <authorList>
            <person name="Gilroy R."/>
            <person name="Ravi A."/>
            <person name="Getino M."/>
            <person name="Pursley I."/>
            <person name="Horton D.L."/>
            <person name="Alikhan N.F."/>
            <person name="Baker D."/>
            <person name="Gharbi K."/>
            <person name="Hall N."/>
            <person name="Watson M."/>
            <person name="Adriaenssens E.M."/>
            <person name="Foster-Nyarko E."/>
            <person name="Jarju S."/>
            <person name="Secka A."/>
            <person name="Antonio M."/>
            <person name="Oren A."/>
            <person name="Chaudhuri R.R."/>
            <person name="La Ragione R."/>
            <person name="Hildebrand F."/>
            <person name="Pallen M.J."/>
        </authorList>
    </citation>
    <scope>NUCLEOTIDE SEQUENCE</scope>
    <source>
        <strain evidence="9">B1-15692</strain>
    </source>
</reference>
<dbReference type="InterPro" id="IPR002541">
    <property type="entry name" value="Cyt_c_assembly"/>
</dbReference>
<feature type="transmembrane region" description="Helical" evidence="6">
    <location>
        <begin position="685"/>
        <end position="709"/>
    </location>
</feature>
<feature type="domain" description="ResB-like" evidence="8">
    <location>
        <begin position="81"/>
        <end position="188"/>
    </location>
</feature>
<reference evidence="9" key="1">
    <citation type="submission" date="2020-10" db="EMBL/GenBank/DDBJ databases">
        <authorList>
            <person name="Gilroy R."/>
        </authorList>
    </citation>
    <scope>NUCLEOTIDE SEQUENCE</scope>
    <source>
        <strain evidence="9">B1-15692</strain>
    </source>
</reference>
<dbReference type="PANTHER" id="PTHR30071">
    <property type="entry name" value="HEME EXPORTER PROTEIN C"/>
    <property type="match status" value="1"/>
</dbReference>
<protein>
    <submittedName>
        <fullName evidence="9">Cytochrome c biogenesis protein CcsA</fullName>
    </submittedName>
</protein>
<feature type="transmembrane region" description="Helical" evidence="6">
    <location>
        <begin position="40"/>
        <end position="63"/>
    </location>
</feature>
<comment type="caution">
    <text evidence="9">The sequence shown here is derived from an EMBL/GenBank/DDBJ whole genome shotgun (WGS) entry which is preliminary data.</text>
</comment>
<evidence type="ECO:0000256" key="4">
    <source>
        <dbReference type="ARBA" id="ARBA00022989"/>
    </source>
</evidence>
<evidence type="ECO:0000313" key="9">
    <source>
        <dbReference type="EMBL" id="MBO8468108.1"/>
    </source>
</evidence>
<dbReference type="Proteomes" id="UP000823660">
    <property type="component" value="Unassembled WGS sequence"/>
</dbReference>
<feature type="domain" description="Cytochrome c assembly protein" evidence="7">
    <location>
        <begin position="517"/>
        <end position="713"/>
    </location>
</feature>
<feature type="transmembrane region" description="Helical" evidence="6">
    <location>
        <begin position="660"/>
        <end position="678"/>
    </location>
</feature>
<proteinExistence type="predicted"/>
<dbReference type="Pfam" id="PF01578">
    <property type="entry name" value="Cytochrom_C_asm"/>
    <property type="match status" value="1"/>
</dbReference>
<dbReference type="EMBL" id="JADIMH010000071">
    <property type="protein sequence ID" value="MBO8468108.1"/>
    <property type="molecule type" value="Genomic_DNA"/>
</dbReference>
<dbReference type="InterPro" id="IPR007816">
    <property type="entry name" value="ResB-like_domain"/>
</dbReference>
<evidence type="ECO:0000259" key="8">
    <source>
        <dbReference type="Pfam" id="PF05140"/>
    </source>
</evidence>
<evidence type="ECO:0000256" key="5">
    <source>
        <dbReference type="ARBA" id="ARBA00023136"/>
    </source>
</evidence>
<keyword evidence="2 6" id="KW-0812">Transmembrane</keyword>
<feature type="transmembrane region" description="Helical" evidence="6">
    <location>
        <begin position="203"/>
        <end position="222"/>
    </location>
</feature>
<evidence type="ECO:0000313" key="10">
    <source>
        <dbReference type="Proteomes" id="UP000823660"/>
    </source>
</evidence>
<dbReference type="GO" id="GO:0017004">
    <property type="term" value="P:cytochrome complex assembly"/>
    <property type="evidence" value="ECO:0007669"/>
    <property type="project" value="UniProtKB-KW"/>
</dbReference>